<accession>A0ABW1IPG7</accession>
<dbReference type="InterPro" id="IPR016181">
    <property type="entry name" value="Acyl_CoA_acyltransferase"/>
</dbReference>
<dbReference type="EMBL" id="JBHSQV010000125">
    <property type="protein sequence ID" value="MFC5986654.1"/>
    <property type="molecule type" value="Genomic_DNA"/>
</dbReference>
<dbReference type="InterPro" id="IPR000182">
    <property type="entry name" value="GNAT_dom"/>
</dbReference>
<dbReference type="RefSeq" id="WP_379893969.1">
    <property type="nucleotide sequence ID" value="NZ_CBCSCT010000083.1"/>
</dbReference>
<dbReference type="PROSITE" id="PS51186">
    <property type="entry name" value="GNAT"/>
    <property type="match status" value="1"/>
</dbReference>
<feature type="domain" description="N-acetyltransferase" evidence="1">
    <location>
        <begin position="4"/>
        <end position="149"/>
    </location>
</feature>
<protein>
    <submittedName>
        <fullName evidence="2">GNAT family N-acetyltransferase</fullName>
    </submittedName>
</protein>
<evidence type="ECO:0000259" key="1">
    <source>
        <dbReference type="PROSITE" id="PS51186"/>
    </source>
</evidence>
<dbReference type="PANTHER" id="PTHR13355">
    <property type="entry name" value="GLUCOSAMINE 6-PHOSPHATE N-ACETYLTRANSFERASE"/>
    <property type="match status" value="1"/>
</dbReference>
<dbReference type="Gene3D" id="3.40.630.30">
    <property type="match status" value="1"/>
</dbReference>
<dbReference type="CDD" id="cd04301">
    <property type="entry name" value="NAT_SF"/>
    <property type="match status" value="1"/>
</dbReference>
<organism evidence="2 3">
    <name type="scientific">Marinicrinis lubricantis</name>
    <dbReference type="NCBI Taxonomy" id="2086470"/>
    <lineage>
        <taxon>Bacteria</taxon>
        <taxon>Bacillati</taxon>
        <taxon>Bacillota</taxon>
        <taxon>Bacilli</taxon>
        <taxon>Bacillales</taxon>
        <taxon>Paenibacillaceae</taxon>
    </lineage>
</organism>
<comment type="caution">
    <text evidence="2">The sequence shown here is derived from an EMBL/GenBank/DDBJ whole genome shotgun (WGS) entry which is preliminary data.</text>
</comment>
<dbReference type="Proteomes" id="UP001596250">
    <property type="component" value="Unassembled WGS sequence"/>
</dbReference>
<proteinExistence type="predicted"/>
<sequence>MLDIEIIAVTTQEQLQQCLNIRKAVFVEEQNVPLELEVDEYDESPNACSHILIRSAGENAATGRHKPYDSETAKMQRIAVLKLYRGTGLGRILLEALEQSAREQGFRAAKLDAQLQARAFYEKCGYEVVSEDVFLDAGIPHVTMKKYLQH</sequence>
<reference evidence="3" key="1">
    <citation type="journal article" date="2019" name="Int. J. Syst. Evol. Microbiol.">
        <title>The Global Catalogue of Microorganisms (GCM) 10K type strain sequencing project: providing services to taxonomists for standard genome sequencing and annotation.</title>
        <authorList>
            <consortium name="The Broad Institute Genomics Platform"/>
            <consortium name="The Broad Institute Genome Sequencing Center for Infectious Disease"/>
            <person name="Wu L."/>
            <person name="Ma J."/>
        </authorList>
    </citation>
    <scope>NUCLEOTIDE SEQUENCE [LARGE SCALE GENOMIC DNA]</scope>
    <source>
        <strain evidence="3">CCM 8749</strain>
    </source>
</reference>
<name>A0ABW1IPG7_9BACL</name>
<gene>
    <name evidence="2" type="ORF">ACFPXP_09515</name>
</gene>
<keyword evidence="3" id="KW-1185">Reference proteome</keyword>
<dbReference type="SUPFAM" id="SSF55729">
    <property type="entry name" value="Acyl-CoA N-acyltransferases (Nat)"/>
    <property type="match status" value="1"/>
</dbReference>
<dbReference type="Pfam" id="PF13673">
    <property type="entry name" value="Acetyltransf_10"/>
    <property type="match status" value="1"/>
</dbReference>
<evidence type="ECO:0000313" key="3">
    <source>
        <dbReference type="Proteomes" id="UP001596250"/>
    </source>
</evidence>
<evidence type="ECO:0000313" key="2">
    <source>
        <dbReference type="EMBL" id="MFC5986654.1"/>
    </source>
</evidence>
<dbReference type="InterPro" id="IPR039143">
    <property type="entry name" value="GNPNAT1-like"/>
</dbReference>
<dbReference type="PANTHER" id="PTHR13355:SF11">
    <property type="entry name" value="GLUCOSAMINE 6-PHOSPHATE N-ACETYLTRANSFERASE"/>
    <property type="match status" value="1"/>
</dbReference>